<reference evidence="1 2" key="1">
    <citation type="journal article" date="2023" name="Life. Sci Alliance">
        <title>Evolutionary insights into 3D genome organization and epigenetic landscape of Vigna mungo.</title>
        <authorList>
            <person name="Junaid A."/>
            <person name="Singh B."/>
            <person name="Bhatia S."/>
        </authorList>
    </citation>
    <scope>NUCLEOTIDE SEQUENCE [LARGE SCALE GENOMIC DNA]</scope>
    <source>
        <strain evidence="1">Urdbean</strain>
    </source>
</reference>
<dbReference type="Proteomes" id="UP001374535">
    <property type="component" value="Chromosome 6"/>
</dbReference>
<dbReference type="AlphaFoldDB" id="A0AAQ3RUV2"/>
<proteinExistence type="predicted"/>
<dbReference type="EMBL" id="CP144695">
    <property type="protein sequence ID" value="WVZ07247.1"/>
    <property type="molecule type" value="Genomic_DNA"/>
</dbReference>
<evidence type="ECO:0000313" key="2">
    <source>
        <dbReference type="Proteomes" id="UP001374535"/>
    </source>
</evidence>
<gene>
    <name evidence="1" type="ORF">V8G54_020593</name>
</gene>
<accession>A0AAQ3RUV2</accession>
<protein>
    <submittedName>
        <fullName evidence="1">Uncharacterized protein</fullName>
    </submittedName>
</protein>
<name>A0AAQ3RUV2_VIGMU</name>
<evidence type="ECO:0000313" key="1">
    <source>
        <dbReference type="EMBL" id="WVZ07247.1"/>
    </source>
</evidence>
<sequence>MKTFSTRGLHFTPCSSDTCCSSGCCSTSRVVVVVAASASMLSPSIALLPIEGSTSSTSFCCTGSEYESLKEVKRLELDTASDCVERRTNNHDNMNNNVVIAKKKHKAFLETTLMAEAGMVLSTIVKTAFQEITVGSKVKFDV</sequence>
<organism evidence="1 2">
    <name type="scientific">Vigna mungo</name>
    <name type="common">Black gram</name>
    <name type="synonym">Phaseolus mungo</name>
    <dbReference type="NCBI Taxonomy" id="3915"/>
    <lineage>
        <taxon>Eukaryota</taxon>
        <taxon>Viridiplantae</taxon>
        <taxon>Streptophyta</taxon>
        <taxon>Embryophyta</taxon>
        <taxon>Tracheophyta</taxon>
        <taxon>Spermatophyta</taxon>
        <taxon>Magnoliopsida</taxon>
        <taxon>eudicotyledons</taxon>
        <taxon>Gunneridae</taxon>
        <taxon>Pentapetalae</taxon>
        <taxon>rosids</taxon>
        <taxon>fabids</taxon>
        <taxon>Fabales</taxon>
        <taxon>Fabaceae</taxon>
        <taxon>Papilionoideae</taxon>
        <taxon>50 kb inversion clade</taxon>
        <taxon>NPAAA clade</taxon>
        <taxon>indigoferoid/millettioid clade</taxon>
        <taxon>Phaseoleae</taxon>
        <taxon>Vigna</taxon>
    </lineage>
</organism>
<keyword evidence="2" id="KW-1185">Reference proteome</keyword>